<evidence type="ECO:0000256" key="1">
    <source>
        <dbReference type="SAM" id="MobiDB-lite"/>
    </source>
</evidence>
<feature type="domain" description="YdhG-like" evidence="2">
    <location>
        <begin position="33"/>
        <end position="137"/>
    </location>
</feature>
<dbReference type="OrthoDB" id="5951444at2"/>
<dbReference type="STRING" id="1385519.N801_14215"/>
<gene>
    <name evidence="3" type="ORF">N801_14215</name>
</gene>
<evidence type="ECO:0000259" key="2">
    <source>
        <dbReference type="Pfam" id="PF08818"/>
    </source>
</evidence>
<protein>
    <recommendedName>
        <fullName evidence="2">YdhG-like domain-containing protein</fullName>
    </recommendedName>
</protein>
<dbReference type="RefSeq" id="WP_035932577.1">
    <property type="nucleotide sequence ID" value="NZ_AVPL01000003.1"/>
</dbReference>
<dbReference type="AlphaFoldDB" id="A0A0A0K103"/>
<sequence length="145" mass="15824">MTVPAPPDHGDRSTRPNDGDVDAHLATVEPVARREDAQAVLALMREVTGAEPVLWGGSMVGFGRQPYRTADGKEREWFAVGLAARKAALTLYGLTYDGAQTDVLERLGPHTTGKGCLYLKRLSEVDLEVLRELVATAWSRNHTPD</sequence>
<dbReference type="Pfam" id="PF08818">
    <property type="entry name" value="DUF1801"/>
    <property type="match status" value="1"/>
</dbReference>
<feature type="compositionally biased region" description="Basic and acidic residues" evidence="1">
    <location>
        <begin position="8"/>
        <end position="21"/>
    </location>
</feature>
<keyword evidence="4" id="KW-1185">Reference proteome</keyword>
<dbReference type="eggNOG" id="ENOG5032S5R">
    <property type="taxonomic scope" value="Bacteria"/>
</dbReference>
<feature type="region of interest" description="Disordered" evidence="1">
    <location>
        <begin position="1"/>
        <end position="21"/>
    </location>
</feature>
<dbReference type="Proteomes" id="UP000030013">
    <property type="component" value="Unassembled WGS sequence"/>
</dbReference>
<evidence type="ECO:0000313" key="4">
    <source>
        <dbReference type="Proteomes" id="UP000030013"/>
    </source>
</evidence>
<dbReference type="EMBL" id="AVPL01000003">
    <property type="protein sequence ID" value="KGN42684.1"/>
    <property type="molecule type" value="Genomic_DNA"/>
</dbReference>
<evidence type="ECO:0000313" key="3">
    <source>
        <dbReference type="EMBL" id="KGN42684.1"/>
    </source>
</evidence>
<dbReference type="InterPro" id="IPR014922">
    <property type="entry name" value="YdhG-like"/>
</dbReference>
<accession>A0A0A0K103</accession>
<comment type="caution">
    <text evidence="3">The sequence shown here is derived from an EMBL/GenBank/DDBJ whole genome shotgun (WGS) entry which is preliminary data.</text>
</comment>
<reference evidence="3 4" key="1">
    <citation type="submission" date="2013-08" db="EMBL/GenBank/DDBJ databases">
        <title>The genome sequence of Knoellia aerolata.</title>
        <authorList>
            <person name="Zhu W."/>
            <person name="Wang G."/>
        </authorList>
    </citation>
    <scope>NUCLEOTIDE SEQUENCE [LARGE SCALE GENOMIC DNA]</scope>
    <source>
        <strain evidence="3 4">DSM 18566</strain>
    </source>
</reference>
<name>A0A0A0K103_9MICO</name>
<proteinExistence type="predicted"/>
<organism evidence="3 4">
    <name type="scientific">Knoellia aerolata DSM 18566</name>
    <dbReference type="NCBI Taxonomy" id="1385519"/>
    <lineage>
        <taxon>Bacteria</taxon>
        <taxon>Bacillati</taxon>
        <taxon>Actinomycetota</taxon>
        <taxon>Actinomycetes</taxon>
        <taxon>Micrococcales</taxon>
        <taxon>Intrasporangiaceae</taxon>
        <taxon>Knoellia</taxon>
    </lineage>
</organism>